<feature type="transmembrane region" description="Helical" evidence="2">
    <location>
        <begin position="101"/>
        <end position="118"/>
    </location>
</feature>
<feature type="transmembrane region" description="Helical" evidence="2">
    <location>
        <begin position="21"/>
        <end position="38"/>
    </location>
</feature>
<dbReference type="InterPro" id="IPR050882">
    <property type="entry name" value="Prepilin_peptidase/N-MTase"/>
</dbReference>
<name>A0A8J3Z777_9ACTN</name>
<proteinExistence type="inferred from homology"/>
<dbReference type="GO" id="GO:0005886">
    <property type="term" value="C:plasma membrane"/>
    <property type="evidence" value="ECO:0007669"/>
    <property type="project" value="TreeGrafter"/>
</dbReference>
<organism evidence="4 5">
    <name type="scientific">Virgisporangium aurantiacum</name>
    <dbReference type="NCBI Taxonomy" id="175570"/>
    <lineage>
        <taxon>Bacteria</taxon>
        <taxon>Bacillati</taxon>
        <taxon>Actinomycetota</taxon>
        <taxon>Actinomycetes</taxon>
        <taxon>Micromonosporales</taxon>
        <taxon>Micromonosporaceae</taxon>
        <taxon>Virgisporangium</taxon>
    </lineage>
</organism>
<evidence type="ECO:0000256" key="1">
    <source>
        <dbReference type="ARBA" id="ARBA00005801"/>
    </source>
</evidence>
<evidence type="ECO:0000259" key="3">
    <source>
        <dbReference type="Pfam" id="PF01478"/>
    </source>
</evidence>
<dbReference type="Pfam" id="PF01478">
    <property type="entry name" value="Peptidase_A24"/>
    <property type="match status" value="1"/>
</dbReference>
<keyword evidence="2" id="KW-0472">Membrane</keyword>
<evidence type="ECO:0000313" key="4">
    <source>
        <dbReference type="EMBL" id="GIJ56153.1"/>
    </source>
</evidence>
<protein>
    <recommendedName>
        <fullName evidence="3">Prepilin type IV endopeptidase peptidase domain-containing protein</fullName>
    </recommendedName>
</protein>
<keyword evidence="5" id="KW-1185">Reference proteome</keyword>
<feature type="transmembrane region" description="Helical" evidence="2">
    <location>
        <begin position="44"/>
        <end position="64"/>
    </location>
</feature>
<keyword evidence="2" id="KW-0812">Transmembrane</keyword>
<dbReference type="PANTHER" id="PTHR30487">
    <property type="entry name" value="TYPE 4 PREPILIN-LIKE PROTEINS LEADER PEPTIDE-PROCESSING ENZYME"/>
    <property type="match status" value="1"/>
</dbReference>
<dbReference type="Gene3D" id="1.20.120.1220">
    <property type="match status" value="1"/>
</dbReference>
<keyword evidence="2" id="KW-1133">Transmembrane helix</keyword>
<evidence type="ECO:0000313" key="5">
    <source>
        <dbReference type="Proteomes" id="UP000612585"/>
    </source>
</evidence>
<accession>A0A8J3Z777</accession>
<comment type="similarity">
    <text evidence="1">Belongs to the peptidase A24 family.</text>
</comment>
<gene>
    <name evidence="4" type="ORF">Vau01_036690</name>
</gene>
<dbReference type="GO" id="GO:0006465">
    <property type="term" value="P:signal peptide processing"/>
    <property type="evidence" value="ECO:0007669"/>
    <property type="project" value="TreeGrafter"/>
</dbReference>
<sequence>MAFSPVGRCGSCGLKVGAPPYLVEAATLVAAFVVVLVRPSHLEALAVAWWAGTSIVLAFVDAAVHRLPNRLTYPAASGVVTLLGLSAVVEHHTASGLARGVVAGTGLAAGFTALTLALGRHGPGLGDAKLMLGTGILLGWLGWTTVLTGLAFALVAQGLWATALVVAKRAGDGAHLPMGPFLIVGAAVGAVLTSC</sequence>
<comment type="caution">
    <text evidence="4">The sequence shown here is derived from an EMBL/GenBank/DDBJ whole genome shotgun (WGS) entry which is preliminary data.</text>
</comment>
<feature type="domain" description="Prepilin type IV endopeptidase peptidase" evidence="3">
    <location>
        <begin position="53"/>
        <end position="152"/>
    </location>
</feature>
<evidence type="ECO:0000256" key="2">
    <source>
        <dbReference type="SAM" id="Phobius"/>
    </source>
</evidence>
<dbReference type="EMBL" id="BOPG01000023">
    <property type="protein sequence ID" value="GIJ56153.1"/>
    <property type="molecule type" value="Genomic_DNA"/>
</dbReference>
<dbReference type="GO" id="GO:0004190">
    <property type="term" value="F:aspartic-type endopeptidase activity"/>
    <property type="evidence" value="ECO:0007669"/>
    <property type="project" value="InterPro"/>
</dbReference>
<dbReference type="Proteomes" id="UP000612585">
    <property type="component" value="Unassembled WGS sequence"/>
</dbReference>
<feature type="transmembrane region" description="Helical" evidence="2">
    <location>
        <begin position="174"/>
        <end position="193"/>
    </location>
</feature>
<dbReference type="PANTHER" id="PTHR30487:SF0">
    <property type="entry name" value="PREPILIN LEADER PEPTIDASE_N-METHYLTRANSFERASE-RELATED"/>
    <property type="match status" value="1"/>
</dbReference>
<dbReference type="InterPro" id="IPR000045">
    <property type="entry name" value="Prepilin_IV_endopep_pep"/>
</dbReference>
<feature type="transmembrane region" description="Helical" evidence="2">
    <location>
        <begin position="71"/>
        <end position="89"/>
    </location>
</feature>
<reference evidence="4" key="1">
    <citation type="submission" date="2021-01" db="EMBL/GenBank/DDBJ databases">
        <title>Whole genome shotgun sequence of Virgisporangium aurantiacum NBRC 16421.</title>
        <authorList>
            <person name="Komaki H."/>
            <person name="Tamura T."/>
        </authorList>
    </citation>
    <scope>NUCLEOTIDE SEQUENCE</scope>
    <source>
        <strain evidence="4">NBRC 16421</strain>
    </source>
</reference>
<dbReference type="AlphaFoldDB" id="A0A8J3Z777"/>
<feature type="transmembrane region" description="Helical" evidence="2">
    <location>
        <begin position="130"/>
        <end position="154"/>
    </location>
</feature>